<reference evidence="2 3" key="1">
    <citation type="journal article" date="2012" name="J. Virol.">
        <title>A Novel Bat Herpesvirus Encodes Homologues of Major Histocompatibility Complex Classes I and II, C-Type Lectin, and a Unique Family of Immune-Related Genes.</title>
        <authorList>
            <person name="Zhang H."/>
            <person name="Todd S."/>
            <person name="Tachedjian M."/>
            <person name="Barr J.A."/>
            <person name="Luo M."/>
            <person name="Yu M."/>
            <person name="Marsh G.A."/>
            <person name="Crameri G."/>
            <person name="Wang L.F."/>
        </authorList>
    </citation>
    <scope>NUCLEOTIDE SEQUENCE [LARGE SCALE GENOMIC DNA]</scope>
    <source>
        <strain evidence="2">B7D8</strain>
    </source>
</reference>
<feature type="region of interest" description="Disordered" evidence="1">
    <location>
        <begin position="45"/>
        <end position="64"/>
    </location>
</feature>
<keyword evidence="3" id="KW-1185">Reference proteome</keyword>
<sequence>MATMLLIPMLYTTAYGTSTPAIISSPLTHGSESINVSGATREVKSAATQTDGSSNVTDRSSETDNGVIANVTIQAKKPNTASQRDSGVSNVATQTYLTRQFTGNDSQGSSENVLDLNTTSKDNLTATHLTVNSTELTTKPVPNDPNVQISELYNMTFLLEVYETYEEDNTSNPPNVFTQTASSRKLKAEWLLCIPALITCAIFFL</sequence>
<protein>
    <submittedName>
        <fullName evidence="2">B121.3</fullName>
    </submittedName>
</protein>
<organism evidence="2 3">
    <name type="scientific">miniopterid betaherpesvirus 1</name>
    <dbReference type="NCBI Taxonomy" id="3070189"/>
    <lineage>
        <taxon>Viruses</taxon>
        <taxon>Duplodnaviria</taxon>
        <taxon>Heunggongvirae</taxon>
        <taxon>Peploviricota</taxon>
        <taxon>Herviviricetes</taxon>
        <taxon>Herpesvirales</taxon>
        <taxon>Orthoherpesviridae</taxon>
        <taxon>Betaherpesvirinae</taxon>
        <taxon>Quwivirus</taxon>
        <taxon>Quwivirus miniopteridbeta1</taxon>
    </lineage>
</organism>
<evidence type="ECO:0000313" key="3">
    <source>
        <dbReference type="Proteomes" id="UP000103899"/>
    </source>
</evidence>
<name>I3VQB4_9BETA</name>
<dbReference type="GeneID" id="80534849"/>
<evidence type="ECO:0000313" key="2">
    <source>
        <dbReference type="EMBL" id="AFK83958.1"/>
    </source>
</evidence>
<dbReference type="KEGG" id="vg:80534849"/>
<proteinExistence type="predicted"/>
<dbReference type="RefSeq" id="YP_010797146.1">
    <property type="nucleotide sequence ID" value="NC_076129.1"/>
</dbReference>
<evidence type="ECO:0000256" key="1">
    <source>
        <dbReference type="SAM" id="MobiDB-lite"/>
    </source>
</evidence>
<feature type="compositionally biased region" description="Polar residues" evidence="1">
    <location>
        <begin position="46"/>
        <end position="58"/>
    </location>
</feature>
<accession>I3VQB4</accession>
<dbReference type="Proteomes" id="UP000103899">
    <property type="component" value="Segment"/>
</dbReference>
<dbReference type="EMBL" id="JQ805139">
    <property type="protein sequence ID" value="AFK83958.1"/>
    <property type="molecule type" value="Genomic_DNA"/>
</dbReference>